<dbReference type="PRINTS" id="PR00412">
    <property type="entry name" value="EPOXHYDRLASE"/>
</dbReference>
<gene>
    <name evidence="5" type="ORF">SYNPS1DRAFT_28531</name>
</gene>
<dbReference type="Gene3D" id="3.40.50.1820">
    <property type="entry name" value="alpha/beta hydrolase"/>
    <property type="match status" value="1"/>
</dbReference>
<evidence type="ECO:0000313" key="5">
    <source>
        <dbReference type="EMBL" id="RKP25744.1"/>
    </source>
</evidence>
<organism evidence="5 6">
    <name type="scientific">Syncephalis pseudoplumigaleata</name>
    <dbReference type="NCBI Taxonomy" id="1712513"/>
    <lineage>
        <taxon>Eukaryota</taxon>
        <taxon>Fungi</taxon>
        <taxon>Fungi incertae sedis</taxon>
        <taxon>Zoopagomycota</taxon>
        <taxon>Zoopagomycotina</taxon>
        <taxon>Zoopagomycetes</taxon>
        <taxon>Zoopagales</taxon>
        <taxon>Piptocephalidaceae</taxon>
        <taxon>Syncephalis</taxon>
    </lineage>
</organism>
<keyword evidence="3" id="KW-0472">Membrane</keyword>
<keyword evidence="6" id="KW-1185">Reference proteome</keyword>
<dbReference type="AlphaFoldDB" id="A0A4P9Z043"/>
<protein>
    <submittedName>
        <fullName evidence="5">Alpha/Beta hydrolase protein</fullName>
    </submittedName>
</protein>
<evidence type="ECO:0000256" key="2">
    <source>
        <dbReference type="ARBA" id="ARBA00038334"/>
    </source>
</evidence>
<sequence>MSQSAPKRPNILVRASYALLRLGVGLAVFAYDYAFRIWFMSLIQFRLPWKRALSSPKVGRAAALEALLNQDPAYGKHRLFEVDGNTYHCVESGSSSGKLILLLHGFPQCWYSWRHQLKEFGNTSDYHVVAVDLKGYGGSFKPTASDEYTPYRFAEDIEKIVRALGHDTCILVGHDWGGIIAWYCAALRPAFIEKLAIINAPHPAVMGRNIALRNPNVSMWESLKQLYISRYIAVIQLPWPFHTIYMTWRNYEWVRVAASDVGQAAPEDVDTYVSSFALPGVASCSSAYYRSLLKPGASIDAPIHVPTVVIWGNQDIALREEVCLTGLEDIVEDLQICIIDGATHFCPESSHQRVNHLLREFIQKGNDIETSET</sequence>
<keyword evidence="3" id="KW-1133">Transmembrane helix</keyword>
<dbReference type="GO" id="GO:0016787">
    <property type="term" value="F:hydrolase activity"/>
    <property type="evidence" value="ECO:0007669"/>
    <property type="project" value="UniProtKB-KW"/>
</dbReference>
<dbReference type="EMBL" id="KZ989633">
    <property type="protein sequence ID" value="RKP25744.1"/>
    <property type="molecule type" value="Genomic_DNA"/>
</dbReference>
<name>A0A4P9Z043_9FUNG</name>
<dbReference type="InterPro" id="IPR000639">
    <property type="entry name" value="Epox_hydrolase-like"/>
</dbReference>
<feature type="transmembrane region" description="Helical" evidence="3">
    <location>
        <begin position="12"/>
        <end position="31"/>
    </location>
</feature>
<evidence type="ECO:0000259" key="4">
    <source>
        <dbReference type="Pfam" id="PF00561"/>
    </source>
</evidence>
<dbReference type="PANTHER" id="PTHR43329">
    <property type="entry name" value="EPOXIDE HYDROLASE"/>
    <property type="match status" value="1"/>
</dbReference>
<dbReference type="Proteomes" id="UP000278143">
    <property type="component" value="Unassembled WGS sequence"/>
</dbReference>
<evidence type="ECO:0000256" key="1">
    <source>
        <dbReference type="ARBA" id="ARBA00022801"/>
    </source>
</evidence>
<reference evidence="6" key="1">
    <citation type="journal article" date="2018" name="Nat. Microbiol.">
        <title>Leveraging single-cell genomics to expand the fungal tree of life.</title>
        <authorList>
            <person name="Ahrendt S.R."/>
            <person name="Quandt C.A."/>
            <person name="Ciobanu D."/>
            <person name="Clum A."/>
            <person name="Salamov A."/>
            <person name="Andreopoulos B."/>
            <person name="Cheng J.F."/>
            <person name="Woyke T."/>
            <person name="Pelin A."/>
            <person name="Henrissat B."/>
            <person name="Reynolds N.K."/>
            <person name="Benny G.L."/>
            <person name="Smith M.E."/>
            <person name="James T.Y."/>
            <person name="Grigoriev I.V."/>
        </authorList>
    </citation>
    <scope>NUCLEOTIDE SEQUENCE [LARGE SCALE GENOMIC DNA]</scope>
    <source>
        <strain evidence="6">Benny S71-1</strain>
    </source>
</reference>
<comment type="similarity">
    <text evidence="2">Belongs to the AB hydrolase superfamily. Epoxide hydrolase family.</text>
</comment>
<dbReference type="OrthoDB" id="408373at2759"/>
<dbReference type="SUPFAM" id="SSF53474">
    <property type="entry name" value="alpha/beta-Hydrolases"/>
    <property type="match status" value="1"/>
</dbReference>
<keyword evidence="1 5" id="KW-0378">Hydrolase</keyword>
<evidence type="ECO:0000313" key="6">
    <source>
        <dbReference type="Proteomes" id="UP000278143"/>
    </source>
</evidence>
<dbReference type="InterPro" id="IPR029058">
    <property type="entry name" value="AB_hydrolase_fold"/>
</dbReference>
<dbReference type="InterPro" id="IPR000073">
    <property type="entry name" value="AB_hydrolase_1"/>
</dbReference>
<keyword evidence="3" id="KW-0812">Transmembrane</keyword>
<proteinExistence type="inferred from homology"/>
<feature type="domain" description="AB hydrolase-1" evidence="4">
    <location>
        <begin position="99"/>
        <end position="208"/>
    </location>
</feature>
<dbReference type="Pfam" id="PF00561">
    <property type="entry name" value="Abhydrolase_1"/>
    <property type="match status" value="1"/>
</dbReference>
<accession>A0A4P9Z043</accession>
<evidence type="ECO:0000256" key="3">
    <source>
        <dbReference type="SAM" id="Phobius"/>
    </source>
</evidence>